<evidence type="ECO:0000256" key="1">
    <source>
        <dbReference type="SAM" id="SignalP"/>
    </source>
</evidence>
<keyword evidence="3" id="KW-1185">Reference proteome</keyword>
<comment type="caution">
    <text evidence="2">The sequence shown here is derived from an EMBL/GenBank/DDBJ whole genome shotgun (WGS) entry which is preliminary data.</text>
</comment>
<proteinExistence type="predicted"/>
<keyword evidence="1" id="KW-0732">Signal</keyword>
<dbReference type="EMBL" id="JBCGBO010000002">
    <property type="protein sequence ID" value="KAK9221447.1"/>
    <property type="molecule type" value="Genomic_DNA"/>
</dbReference>
<protein>
    <submittedName>
        <fullName evidence="2">Uncharacterized protein</fullName>
    </submittedName>
</protein>
<reference evidence="2 3" key="1">
    <citation type="submission" date="2024-05" db="EMBL/GenBank/DDBJ databases">
        <title>Haplotype-resolved chromosome-level genome assembly of Huyou (Citrus changshanensis).</title>
        <authorList>
            <person name="Miao C."/>
            <person name="Chen W."/>
            <person name="Wu Y."/>
            <person name="Wang L."/>
            <person name="Zhao S."/>
            <person name="Grierson D."/>
            <person name="Xu C."/>
            <person name="Chen K."/>
        </authorList>
    </citation>
    <scope>NUCLEOTIDE SEQUENCE [LARGE SCALE GENOMIC DNA]</scope>
    <source>
        <strain evidence="2">01-14</strain>
        <tissue evidence="2">Leaf</tissue>
    </source>
</reference>
<feature type="signal peptide" evidence="1">
    <location>
        <begin position="1"/>
        <end position="22"/>
    </location>
</feature>
<evidence type="ECO:0000313" key="3">
    <source>
        <dbReference type="Proteomes" id="UP001428341"/>
    </source>
</evidence>
<dbReference type="Proteomes" id="UP001428341">
    <property type="component" value="Unassembled WGS sequence"/>
</dbReference>
<feature type="chain" id="PRO_5042883363" evidence="1">
    <location>
        <begin position="23"/>
        <end position="92"/>
    </location>
</feature>
<gene>
    <name evidence="2" type="ORF">WN944_009873</name>
</gene>
<name>A0AAP0MW39_9ROSI</name>
<organism evidence="2 3">
    <name type="scientific">Citrus x changshan-huyou</name>
    <dbReference type="NCBI Taxonomy" id="2935761"/>
    <lineage>
        <taxon>Eukaryota</taxon>
        <taxon>Viridiplantae</taxon>
        <taxon>Streptophyta</taxon>
        <taxon>Embryophyta</taxon>
        <taxon>Tracheophyta</taxon>
        <taxon>Spermatophyta</taxon>
        <taxon>Magnoliopsida</taxon>
        <taxon>eudicotyledons</taxon>
        <taxon>Gunneridae</taxon>
        <taxon>Pentapetalae</taxon>
        <taxon>rosids</taxon>
        <taxon>malvids</taxon>
        <taxon>Sapindales</taxon>
        <taxon>Rutaceae</taxon>
        <taxon>Aurantioideae</taxon>
        <taxon>Citrus</taxon>
    </lineage>
</organism>
<evidence type="ECO:0000313" key="2">
    <source>
        <dbReference type="EMBL" id="KAK9221447.1"/>
    </source>
</evidence>
<dbReference type="AlphaFoldDB" id="A0AAP0MW39"/>
<accession>A0AAP0MW39</accession>
<sequence>MKRLLFATLIVVLTISITQASARVLTSHAEANAAAKQEFFGLFWPRFRGLPPLPSPGWVPPPLPARHRWPCPFPWTIPHHWLPSLPPLPSHH</sequence>